<reference evidence="4" key="1">
    <citation type="journal article" date="2020" name="mSystems">
        <title>Genome- and Community-Level Interaction Insights into Carbon Utilization and Element Cycling Functions of Hydrothermarchaeota in Hydrothermal Sediment.</title>
        <authorList>
            <person name="Zhou Z."/>
            <person name="Liu Y."/>
            <person name="Xu W."/>
            <person name="Pan J."/>
            <person name="Luo Z.H."/>
            <person name="Li M."/>
        </authorList>
    </citation>
    <scope>NUCLEOTIDE SEQUENCE [LARGE SCALE GENOMIC DNA]</scope>
    <source>
        <strain evidence="4">SpSt-1121</strain>
    </source>
</reference>
<comment type="caution">
    <text evidence="4">The sequence shown here is derived from an EMBL/GenBank/DDBJ whole genome shotgun (WGS) entry which is preliminary data.</text>
</comment>
<evidence type="ECO:0000256" key="1">
    <source>
        <dbReference type="ARBA" id="ARBA00023122"/>
    </source>
</evidence>
<accession>A0A7C5TM47</accession>
<dbReference type="InterPro" id="IPR051257">
    <property type="entry name" value="Diverse_CBS-Domain"/>
</dbReference>
<dbReference type="SMART" id="SM00116">
    <property type="entry name" value="CBS"/>
    <property type="match status" value="4"/>
</dbReference>
<gene>
    <name evidence="4" type="ORF">ENM84_07915</name>
</gene>
<dbReference type="InterPro" id="IPR046342">
    <property type="entry name" value="CBS_dom_sf"/>
</dbReference>
<organism evidence="4">
    <name type="scientific">Ignisphaera aggregans</name>
    <dbReference type="NCBI Taxonomy" id="334771"/>
    <lineage>
        <taxon>Archaea</taxon>
        <taxon>Thermoproteota</taxon>
        <taxon>Thermoprotei</taxon>
        <taxon>Desulfurococcales</taxon>
        <taxon>Desulfurococcaceae</taxon>
        <taxon>Ignisphaera</taxon>
    </lineage>
</organism>
<dbReference type="PROSITE" id="PS51371">
    <property type="entry name" value="CBS"/>
    <property type="match status" value="4"/>
</dbReference>
<dbReference type="PANTHER" id="PTHR43080">
    <property type="entry name" value="CBS DOMAIN-CONTAINING PROTEIN CBSX3, MITOCHONDRIAL"/>
    <property type="match status" value="1"/>
</dbReference>
<evidence type="ECO:0000259" key="3">
    <source>
        <dbReference type="PROSITE" id="PS51371"/>
    </source>
</evidence>
<dbReference type="CDD" id="cd02205">
    <property type="entry name" value="CBS_pair_SF"/>
    <property type="match status" value="1"/>
</dbReference>
<dbReference type="Gene3D" id="3.10.580.10">
    <property type="entry name" value="CBS-domain"/>
    <property type="match status" value="3"/>
</dbReference>
<dbReference type="PANTHER" id="PTHR43080:SF2">
    <property type="entry name" value="CBS DOMAIN-CONTAINING PROTEIN"/>
    <property type="match status" value="1"/>
</dbReference>
<protein>
    <submittedName>
        <fullName evidence="4">CBS domain-containing protein</fullName>
    </submittedName>
</protein>
<sequence>MVTVIDIATRDILLLKPSMRIGEILPKMKELRIRDAPVVDDDNRIIGVVSYRGILMKGVGRDAKVQSVMDPPFYIYENADVNNAINNIVTWKVREIPIINREGIVIGIVSRDNLLRHLIESNKVPRANVTTVMSKPVITINEKESIARARWLMLKSGISRLPVVDSVNRVVGVITLSDIVERLYMIRLSRRKGFEWIQSEESFLAAPVSDFMTSPPITIPNNVDIAKATIILLDNRISGAPVVSSNDVAEGVVSGIDILKKYLESFTTIQPIEAKISEAVEDELTRTQIEKLVNSYLSKFSRYVKVIDFKLTVKQIGKVKEMNSEKRKQYDVSIKLSTNIATISTNSRCWDLATCVREVLSTAEKRLRRIIDKKGAKAYNSRERGE</sequence>
<evidence type="ECO:0000313" key="4">
    <source>
        <dbReference type="EMBL" id="HHP82570.1"/>
    </source>
</evidence>
<dbReference type="EMBL" id="DRZI01000340">
    <property type="protein sequence ID" value="HHP82570.1"/>
    <property type="molecule type" value="Genomic_DNA"/>
</dbReference>
<dbReference type="InterPro" id="IPR036567">
    <property type="entry name" value="RHF-like"/>
</dbReference>
<dbReference type="InterPro" id="IPR000644">
    <property type="entry name" value="CBS_dom"/>
</dbReference>
<feature type="domain" description="CBS" evidence="3">
    <location>
        <begin position="212"/>
        <end position="268"/>
    </location>
</feature>
<keyword evidence="1 2" id="KW-0129">CBS domain</keyword>
<dbReference type="AlphaFoldDB" id="A0A7C5TM47"/>
<evidence type="ECO:0000256" key="2">
    <source>
        <dbReference type="PROSITE-ProRule" id="PRU00703"/>
    </source>
</evidence>
<dbReference type="SUPFAM" id="SSF69754">
    <property type="entry name" value="Ribosome binding protein Y (YfiA homologue)"/>
    <property type="match status" value="1"/>
</dbReference>
<dbReference type="SUPFAM" id="SSF54631">
    <property type="entry name" value="CBS-domain pair"/>
    <property type="match status" value="2"/>
</dbReference>
<proteinExistence type="predicted"/>
<feature type="domain" description="CBS" evidence="3">
    <location>
        <begin position="68"/>
        <end position="124"/>
    </location>
</feature>
<feature type="domain" description="CBS" evidence="3">
    <location>
        <begin position="8"/>
        <end position="65"/>
    </location>
</feature>
<feature type="domain" description="CBS" evidence="3">
    <location>
        <begin position="133"/>
        <end position="189"/>
    </location>
</feature>
<name>A0A7C5TM47_9CREN</name>
<dbReference type="Pfam" id="PF00571">
    <property type="entry name" value="CBS"/>
    <property type="match status" value="4"/>
</dbReference>